<dbReference type="InterPro" id="IPR012337">
    <property type="entry name" value="RNaseH-like_sf"/>
</dbReference>
<accession>A0ABT1WBA3</accession>
<reference evidence="3 4" key="1">
    <citation type="submission" date="2022-06" db="EMBL/GenBank/DDBJ databases">
        <title>Endosaccharibacter gen. nov., sp. nov., endophytic bacteria isolated from sugarcane.</title>
        <authorList>
            <person name="Pitiwittayakul N."/>
            <person name="Yukphan P."/>
            <person name="Charoenyingcharoen P."/>
            <person name="Tanasupawat S."/>
        </authorList>
    </citation>
    <scope>NUCLEOTIDE SEQUENCE [LARGE SCALE GENOMIC DNA]</scope>
    <source>
        <strain evidence="3 4">KSS8</strain>
    </source>
</reference>
<evidence type="ECO:0000313" key="4">
    <source>
        <dbReference type="Proteomes" id="UP001524587"/>
    </source>
</evidence>
<feature type="compositionally biased region" description="Low complexity" evidence="1">
    <location>
        <begin position="395"/>
        <end position="416"/>
    </location>
</feature>
<organism evidence="3 4">
    <name type="scientific">Endosaccharibacter trunci</name>
    <dbReference type="NCBI Taxonomy" id="2812733"/>
    <lineage>
        <taxon>Bacteria</taxon>
        <taxon>Pseudomonadati</taxon>
        <taxon>Pseudomonadota</taxon>
        <taxon>Alphaproteobacteria</taxon>
        <taxon>Acetobacterales</taxon>
        <taxon>Acetobacteraceae</taxon>
        <taxon>Endosaccharibacter</taxon>
    </lineage>
</organism>
<dbReference type="PANTHER" id="PTHR33627:SF1">
    <property type="entry name" value="TRANSPOSASE"/>
    <property type="match status" value="1"/>
</dbReference>
<keyword evidence="4" id="KW-1185">Reference proteome</keyword>
<protein>
    <submittedName>
        <fullName evidence="3">IS701 family transposase</fullName>
    </submittedName>
</protein>
<dbReference type="Proteomes" id="UP001524587">
    <property type="component" value="Unassembled WGS sequence"/>
</dbReference>
<dbReference type="InterPro" id="IPR039365">
    <property type="entry name" value="IS701-like"/>
</dbReference>
<dbReference type="PANTHER" id="PTHR33627">
    <property type="entry name" value="TRANSPOSASE"/>
    <property type="match status" value="1"/>
</dbReference>
<dbReference type="SUPFAM" id="SSF53098">
    <property type="entry name" value="Ribonuclease H-like"/>
    <property type="match status" value="1"/>
</dbReference>
<comment type="caution">
    <text evidence="3">The sequence shown here is derived from an EMBL/GenBank/DDBJ whole genome shotgun (WGS) entry which is preliminary data.</text>
</comment>
<feature type="domain" description="Transposase IS701-like DDE" evidence="2">
    <location>
        <begin position="41"/>
        <end position="237"/>
    </location>
</feature>
<proteinExistence type="predicted"/>
<dbReference type="Pfam" id="PF13546">
    <property type="entry name" value="DDE_5"/>
    <property type="match status" value="1"/>
</dbReference>
<gene>
    <name evidence="3" type="ORF">NFI95_17205</name>
</gene>
<sequence length="416" mass="45689">MIRAMMNGGASVEDTLALWAGGLRDAKQRIRRLFTQERIAASAGQFLDALLGNEPRKTGWMRAEAVGDPGPWRQQAILGRARWDADDLRDIVRAHVVEHLGEADAVLVVDETGFLKQGRASCGVGRQYTGSAGKITNCQIGVFGAYVSTRGHAFIDRALYLPKAWTTDPDRLKATHVPNRVAFATKPALAIEMVRRTIAAAVPFQWVAADSIYGVGDVEMALRRAAKGYVLGVNANHWFGSWSAELSVAGEAKDIAAALPPELWRRLSAGHGTKGERLYDFAYLPLADLDAADYDAPTAGLWTRGLLIRRNLAQDEFAYFTTWGPKGTSIETLVQVEGARWRIEEGFETARNEFGLDHNETRSWHGWHRHVSLVMLAYAVMAAVRHQANKKAPQKTPTSSRRTSSAGRSRKSGASP</sequence>
<name>A0ABT1WBA3_9PROT</name>
<dbReference type="EMBL" id="JAMSKV010000033">
    <property type="protein sequence ID" value="MCQ8280177.1"/>
    <property type="molecule type" value="Genomic_DNA"/>
</dbReference>
<dbReference type="RefSeq" id="WP_422865660.1">
    <property type="nucleotide sequence ID" value="NZ_JAMSKV010000033.1"/>
</dbReference>
<evidence type="ECO:0000259" key="2">
    <source>
        <dbReference type="Pfam" id="PF13546"/>
    </source>
</evidence>
<evidence type="ECO:0000313" key="3">
    <source>
        <dbReference type="EMBL" id="MCQ8280177.1"/>
    </source>
</evidence>
<evidence type="ECO:0000256" key="1">
    <source>
        <dbReference type="SAM" id="MobiDB-lite"/>
    </source>
</evidence>
<dbReference type="NCBIfam" id="NF033540">
    <property type="entry name" value="transpos_IS701"/>
    <property type="match status" value="1"/>
</dbReference>
<dbReference type="InterPro" id="IPR038721">
    <property type="entry name" value="IS701-like_DDE_dom"/>
</dbReference>
<feature type="region of interest" description="Disordered" evidence="1">
    <location>
        <begin position="387"/>
        <end position="416"/>
    </location>
</feature>